<keyword evidence="8 9" id="KW-0357">Heparan sulfate</keyword>
<keyword evidence="7 9" id="KW-0325">Glycoprotein</keyword>
<evidence type="ECO:0000256" key="8">
    <source>
        <dbReference type="ARBA" id="ARBA00023207"/>
    </source>
</evidence>
<gene>
    <name evidence="13" type="primary">Sdc_1</name>
    <name evidence="13" type="ORF">g.56103</name>
</gene>
<dbReference type="InterPro" id="IPR003585">
    <property type="entry name" value="Neurexin-like"/>
</dbReference>
<dbReference type="InterPro" id="IPR001050">
    <property type="entry name" value="Syndecan"/>
</dbReference>
<reference evidence="13" key="1">
    <citation type="submission" date="2014-11" db="EMBL/GenBank/DDBJ databases">
        <authorList>
            <person name="Geib S."/>
        </authorList>
    </citation>
    <scope>NUCLEOTIDE SEQUENCE</scope>
</reference>
<feature type="compositionally biased region" description="Polar residues" evidence="10">
    <location>
        <begin position="140"/>
        <end position="164"/>
    </location>
</feature>
<evidence type="ECO:0000256" key="3">
    <source>
        <dbReference type="ARBA" id="ARBA00022692"/>
    </source>
</evidence>
<dbReference type="GO" id="GO:0016477">
    <property type="term" value="P:cell migration"/>
    <property type="evidence" value="ECO:0007669"/>
    <property type="project" value="TreeGrafter"/>
</dbReference>
<evidence type="ECO:0000256" key="2">
    <source>
        <dbReference type="ARBA" id="ARBA00005343"/>
    </source>
</evidence>
<evidence type="ECO:0000256" key="1">
    <source>
        <dbReference type="ARBA" id="ARBA00004479"/>
    </source>
</evidence>
<evidence type="ECO:0000256" key="5">
    <source>
        <dbReference type="ARBA" id="ARBA00022989"/>
    </source>
</evidence>
<feature type="region of interest" description="Disordered" evidence="10">
    <location>
        <begin position="72"/>
        <end position="474"/>
    </location>
</feature>
<evidence type="ECO:0000259" key="12">
    <source>
        <dbReference type="SMART" id="SM00294"/>
    </source>
</evidence>
<evidence type="ECO:0000256" key="6">
    <source>
        <dbReference type="ARBA" id="ARBA00023136"/>
    </source>
</evidence>
<feature type="compositionally biased region" description="Basic and acidic residues" evidence="10">
    <location>
        <begin position="326"/>
        <end position="341"/>
    </location>
</feature>
<protein>
    <recommendedName>
        <fullName evidence="9">Syndecan</fullName>
    </recommendedName>
</protein>
<dbReference type="PANTHER" id="PTHR10915:SF1">
    <property type="entry name" value="SYNDECAN"/>
    <property type="match status" value="1"/>
</dbReference>
<dbReference type="GO" id="GO:0016020">
    <property type="term" value="C:membrane"/>
    <property type="evidence" value="ECO:0007669"/>
    <property type="project" value="UniProtKB-SubCell"/>
</dbReference>
<dbReference type="GO" id="GO:0009986">
    <property type="term" value="C:cell surface"/>
    <property type="evidence" value="ECO:0007669"/>
    <property type="project" value="TreeGrafter"/>
</dbReference>
<evidence type="ECO:0000256" key="7">
    <source>
        <dbReference type="ARBA" id="ARBA00023180"/>
    </source>
</evidence>
<evidence type="ECO:0000256" key="9">
    <source>
        <dbReference type="RuleBase" id="RU000649"/>
    </source>
</evidence>
<comment type="subcellular location">
    <subcellularLocation>
        <location evidence="1 9">Membrane</location>
        <topology evidence="1 9">Single-pass type I membrane protein</topology>
    </subcellularLocation>
</comment>
<feature type="compositionally biased region" description="Low complexity" evidence="10">
    <location>
        <begin position="179"/>
        <end position="194"/>
    </location>
</feature>
<feature type="compositionally biased region" description="Gly residues" evidence="10">
    <location>
        <begin position="296"/>
        <end position="305"/>
    </location>
</feature>
<feature type="compositionally biased region" description="Polar residues" evidence="10">
    <location>
        <begin position="247"/>
        <end position="260"/>
    </location>
</feature>
<keyword evidence="5 11" id="KW-1133">Transmembrane helix</keyword>
<feature type="compositionally biased region" description="Polar residues" evidence="10">
    <location>
        <begin position="452"/>
        <end position="474"/>
    </location>
</feature>
<evidence type="ECO:0000256" key="10">
    <source>
        <dbReference type="SAM" id="MobiDB-lite"/>
    </source>
</evidence>
<keyword evidence="4 9" id="KW-0654">Proteoglycan</keyword>
<organism evidence="13">
    <name type="scientific">Zeugodacus cucurbitae</name>
    <name type="common">Melon fruit fly</name>
    <name type="synonym">Bactrocera cucurbitae</name>
    <dbReference type="NCBI Taxonomy" id="28588"/>
    <lineage>
        <taxon>Eukaryota</taxon>
        <taxon>Metazoa</taxon>
        <taxon>Ecdysozoa</taxon>
        <taxon>Arthropoda</taxon>
        <taxon>Hexapoda</taxon>
        <taxon>Insecta</taxon>
        <taxon>Pterygota</taxon>
        <taxon>Neoptera</taxon>
        <taxon>Endopterygota</taxon>
        <taxon>Diptera</taxon>
        <taxon>Brachycera</taxon>
        <taxon>Muscomorpha</taxon>
        <taxon>Tephritoidea</taxon>
        <taxon>Tephritidae</taxon>
        <taxon>Zeugodacus</taxon>
        <taxon>Zeugodacus</taxon>
    </lineage>
</organism>
<proteinExistence type="inferred from homology"/>
<evidence type="ECO:0000256" key="4">
    <source>
        <dbReference type="ARBA" id="ARBA00022974"/>
    </source>
</evidence>
<evidence type="ECO:0000256" key="11">
    <source>
        <dbReference type="SAM" id="Phobius"/>
    </source>
</evidence>
<feature type="compositionally biased region" description="Low complexity" evidence="10">
    <location>
        <begin position="78"/>
        <end position="95"/>
    </location>
</feature>
<dbReference type="EMBL" id="GBXI01008210">
    <property type="protein sequence ID" value="JAD06082.1"/>
    <property type="molecule type" value="Transcribed_RNA"/>
</dbReference>
<dbReference type="PANTHER" id="PTHR10915">
    <property type="entry name" value="SYNDECAN"/>
    <property type="match status" value="1"/>
</dbReference>
<feature type="compositionally biased region" description="Acidic residues" evidence="10">
    <location>
        <begin position="308"/>
        <end position="325"/>
    </location>
</feature>
<dbReference type="AlphaFoldDB" id="A0A0A1X4N1"/>
<dbReference type="InterPro" id="IPR030479">
    <property type="entry name" value="Syndecan_CS"/>
</dbReference>
<feature type="compositionally biased region" description="Basic and acidic residues" evidence="10">
    <location>
        <begin position="115"/>
        <end position="125"/>
    </location>
</feature>
<dbReference type="Pfam" id="PF01034">
    <property type="entry name" value="Syndecan"/>
    <property type="match status" value="1"/>
</dbReference>
<feature type="transmembrane region" description="Helical" evidence="11">
    <location>
        <begin position="506"/>
        <end position="530"/>
    </location>
</feature>
<evidence type="ECO:0000313" key="13">
    <source>
        <dbReference type="EMBL" id="JAD06082.1"/>
    </source>
</evidence>
<feature type="compositionally biased region" description="Low complexity" evidence="10">
    <location>
        <begin position="353"/>
        <end position="374"/>
    </location>
</feature>
<comment type="similarity">
    <text evidence="2 9">Belongs to the syndecan proteoglycan family.</text>
</comment>
<comment type="function">
    <text evidence="9">Cell surface proteoglycan.</text>
</comment>
<dbReference type="SMART" id="SM00294">
    <property type="entry name" value="4.1m"/>
    <property type="match status" value="1"/>
</dbReference>
<feature type="compositionally biased region" description="Low complexity" evidence="10">
    <location>
        <begin position="201"/>
        <end position="243"/>
    </location>
</feature>
<feature type="compositionally biased region" description="Acidic residues" evidence="10">
    <location>
        <begin position="276"/>
        <end position="290"/>
    </location>
</feature>
<feature type="compositionally biased region" description="Acidic residues" evidence="10">
    <location>
        <begin position="386"/>
        <end position="428"/>
    </location>
</feature>
<sequence length="565" mass="59801">MFNSYKNASTTSTTWIATSSTAAEMTAGKRRAAGGILTSHTPTHAMPISGSRKFLLAIALFVLLASVNGATDQKTVKPSPTSPLSPSSSASLSATSKDDIYIDDESIEGSGGRGGLHDDLDKDPDYSGSGFGPDDEDSSTDLQPSHRGNNIHTQSGKHNTVLSTDDNDDLITSRTHHQTNSGTIIGSNSGSNSGIIGGNSGSNTGLNTIATTTTKQTSPSTSTNQNTPTLTHHITTTTSSATAGKNRGSSLYPNQVQQTHLPAAPHYPAGGVAHTDDEDFDLGEGDDDDDAKQQLGGAGSFAGSGDGDHDDDDDDHTGDVDEDEHEGLIERPYQPKHEFGVGKEPTSAVENGTITSSTTASSTTTTGSVSSSSDSSDRKKILSSNTDEDEHDADEEDEFDDTYDEEEDNKGDDEDDADDRVHEEDDNTEVYIDGTEPNAKSGDSVEQDNERGTTNQGNTIHELDTNNVNSQPTDTKVIEHTTGNEVLIMNTSDDDRTASFFAQPGILAAVIGGAVVGLLCAILVVMFIVYRMRKKDEGSYALDEPKRSPAVNSYAKNANNREFYA</sequence>
<dbReference type="InterPro" id="IPR027789">
    <property type="entry name" value="Syndecan/Neurexin_dom"/>
</dbReference>
<feature type="domain" description="Neurexin/syndecan/glycophorin C" evidence="12">
    <location>
        <begin position="529"/>
        <end position="547"/>
    </location>
</feature>
<keyword evidence="6 11" id="KW-0472">Membrane</keyword>
<dbReference type="PROSITE" id="PS00964">
    <property type="entry name" value="SYNDECAN"/>
    <property type="match status" value="1"/>
</dbReference>
<accession>A0A0A1X4N1</accession>
<keyword evidence="3 9" id="KW-0812">Transmembrane</keyword>
<reference evidence="13" key="2">
    <citation type="journal article" date="2015" name="Gigascience">
        <title>Reconstructing a comprehensive transcriptome assembly of a white-pupal translocated strain of the pest fruit fly Bactrocera cucurbitae.</title>
        <authorList>
            <person name="Sim S.B."/>
            <person name="Calla B."/>
            <person name="Hall B."/>
            <person name="DeRego T."/>
            <person name="Geib S.M."/>
        </authorList>
    </citation>
    <scope>NUCLEOTIDE SEQUENCE</scope>
</reference>
<name>A0A0A1X4N1_ZEUCU</name>